<feature type="region of interest" description="Disordered" evidence="1">
    <location>
        <begin position="1"/>
        <end position="96"/>
    </location>
</feature>
<keyword evidence="3" id="KW-1185">Reference proteome</keyword>
<accession>A0AA48QZ07</accession>
<proteinExistence type="predicted"/>
<reference evidence="2" key="1">
    <citation type="journal article" date="2023" name="BMC Genomics">
        <title>Chromosome-level genome assemblies of Cutaneotrichosporon spp. (Trichosporonales, Basidiomycota) reveal imbalanced evolution between nucleotide sequences and chromosome synteny.</title>
        <authorList>
            <person name="Kobayashi Y."/>
            <person name="Kayamori A."/>
            <person name="Aoki K."/>
            <person name="Shiwa Y."/>
            <person name="Matsutani M."/>
            <person name="Fujita N."/>
            <person name="Sugita T."/>
            <person name="Iwasaki W."/>
            <person name="Tanaka N."/>
            <person name="Takashima M."/>
        </authorList>
    </citation>
    <scope>NUCLEOTIDE SEQUENCE</scope>
    <source>
        <strain evidence="2">HIS019</strain>
    </source>
</reference>
<organism evidence="2 3">
    <name type="scientific">Cutaneotrichosporon cavernicola</name>
    <dbReference type="NCBI Taxonomy" id="279322"/>
    <lineage>
        <taxon>Eukaryota</taxon>
        <taxon>Fungi</taxon>
        <taxon>Dikarya</taxon>
        <taxon>Basidiomycota</taxon>
        <taxon>Agaricomycotina</taxon>
        <taxon>Tremellomycetes</taxon>
        <taxon>Trichosporonales</taxon>
        <taxon>Trichosporonaceae</taxon>
        <taxon>Cutaneotrichosporon</taxon>
    </lineage>
</organism>
<protein>
    <submittedName>
        <fullName evidence="2">Uncharacterized protein</fullName>
    </submittedName>
</protein>
<dbReference type="EMBL" id="AP028219">
    <property type="protein sequence ID" value="BEI94893.1"/>
    <property type="molecule type" value="Genomic_DNA"/>
</dbReference>
<dbReference type="KEGG" id="ccac:CcaHIS019_0704740"/>
<dbReference type="Proteomes" id="UP001233271">
    <property type="component" value="Chromosome 7b"/>
</dbReference>
<evidence type="ECO:0000313" key="2">
    <source>
        <dbReference type="EMBL" id="BEI94893.1"/>
    </source>
</evidence>
<name>A0AA48QZ07_9TREE</name>
<sequence>MCGLGLTGVTKLEVDEGGGLDDTMPIDPQRASMPRSPDPEVEMVELALRPPQSPRFPPSSAVNWTPPAQPATPHWSPLLPASPTALPPPPRRRPVSTQSELMSIREPTPTQPSFTPLVFPAELDLDGVQLLRHASLPLPPRSPILSLDASTFSHANPSLSLEHRTLARRSLPESESTSRTLHLESRPHVRQCELERRLPATESGNPGLASPIRLKSRQPYLSTALEPNEPETLLALASPIHLHETPTPSLALEPERRRCAGLSLSALARVLALVLVPFSMWLYLWQRGTLSASSSVSSLSCEEREDCSDESEEEEEEATIRSAWRESLDLSRSTSISLSTTHRNSLTVPRVGGVAMSREASWDGSAYSGALPKPSPGLVRRTEDGLLVW</sequence>
<dbReference type="GeneID" id="85498763"/>
<evidence type="ECO:0000313" key="3">
    <source>
        <dbReference type="Proteomes" id="UP001233271"/>
    </source>
</evidence>
<gene>
    <name evidence="2" type="ORF">CcaverHIS019_0704740</name>
</gene>
<evidence type="ECO:0000256" key="1">
    <source>
        <dbReference type="SAM" id="MobiDB-lite"/>
    </source>
</evidence>
<dbReference type="AlphaFoldDB" id="A0AA48QZ07"/>
<dbReference type="RefSeq" id="XP_060460158.1">
    <property type="nucleotide sequence ID" value="XM_060603912.1"/>
</dbReference>